<proteinExistence type="predicted"/>
<feature type="domain" description="Suppressor of forked" evidence="7">
    <location>
        <begin position="439"/>
        <end position="509"/>
    </location>
</feature>
<name>A0ABP9YWZ8_9FUNG</name>
<feature type="compositionally biased region" description="Basic and acidic residues" evidence="6">
    <location>
        <begin position="716"/>
        <end position="743"/>
    </location>
</feature>
<evidence type="ECO:0000313" key="9">
    <source>
        <dbReference type="Proteomes" id="UP001473302"/>
    </source>
</evidence>
<feature type="region of interest" description="Disordered" evidence="6">
    <location>
        <begin position="1"/>
        <end position="20"/>
    </location>
</feature>
<dbReference type="PANTHER" id="PTHR17204:SF25">
    <property type="entry name" value="RRM DOMAIN-CONTAINING PROTEIN"/>
    <property type="match status" value="1"/>
</dbReference>
<comment type="subcellular location">
    <subcellularLocation>
        <location evidence="1">Nucleus</location>
    </subcellularLocation>
</comment>
<feature type="compositionally biased region" description="Basic residues" evidence="6">
    <location>
        <begin position="591"/>
        <end position="606"/>
    </location>
</feature>
<protein>
    <recommendedName>
        <fullName evidence="7">Suppressor of forked domain-containing protein</fullName>
    </recommendedName>
</protein>
<evidence type="ECO:0000256" key="4">
    <source>
        <dbReference type="ARBA" id="ARBA00023187"/>
    </source>
</evidence>
<feature type="region of interest" description="Disordered" evidence="6">
    <location>
        <begin position="560"/>
        <end position="810"/>
    </location>
</feature>
<evidence type="ECO:0000256" key="5">
    <source>
        <dbReference type="ARBA" id="ARBA00023242"/>
    </source>
</evidence>
<feature type="domain" description="Suppressor of forked" evidence="7">
    <location>
        <begin position="48"/>
        <end position="380"/>
    </location>
</feature>
<dbReference type="Gene3D" id="1.25.40.10">
    <property type="entry name" value="Tetratricopeptide repeat domain"/>
    <property type="match status" value="2"/>
</dbReference>
<dbReference type="InterPro" id="IPR011990">
    <property type="entry name" value="TPR-like_helical_dom_sf"/>
</dbReference>
<sequence length="810" mass="94994">MEINEPVIQDYEMQDTTAEENQPVQVVEQTAEMSEADKTLQALEALPELMEKLEEDNTQYQLHVQLIETLKQADLPNELEHARVNMHKVFPLTEALWLDWINDTKEEANTEEGHEKLMALYNQAQEDYLSIEIWKNYVEYIIDNFHAKFDNSVTKEDATELIHTTRQDLLHAVGATQFHVKQSQQIWKPFIEFELELLNKYKDTEQQKRVHNTFVQRLGVLHIDYQDTFDSFSSFISTWDNANYESTMMQTTPIYARTKKAAEERDIFEMKITASGYSLDAFYEYIENEKVSKNMSCINNVRCLYERAIVIYCLDPTLWDDYILYLIEKGRIASQLDAVTSRAIRNCPWSGTLYAHRARLLESEDQDQDQINHFFDTALSSKQLLSSMDDLVTILLAKIDYVRRKIDWEEATQDDLIDMQLVFAECLEYYNEAFPDTEDPYYRIQKYYAFIAEKRLFDIEKARELWQEIVETHGRDTEAWIQYITFERNQDNYPLCETLFKKALQKNVDNPMRLIDAWNSMERELGSLESFERAAIQINRKVKTFSRQWQAALAVQEEYNEVKEKERKERKEQRDRERKEMDAEKKETEKRKKGLHRMEQKKKQKERKAAMASTSEEPQEFKKPQEFKDKKATNATSSEEPQEFKKPQEFKEPQKFKKASDTKEQVSEDAPKAVVKEEAVEKPAVENTIEENFVKEKEEAIEKDPSAAEPTEELDTTLKRKASEGDLNEEDAKKHKSNEETPRESLPPPPVKKTFNPLPRAARSRRGKSLALHGSKSLGRQDVHQVKDPAVPDTPGKTNDDFRNMLLGKK</sequence>
<dbReference type="SMART" id="SM00386">
    <property type="entry name" value="HAT"/>
    <property type="match status" value="5"/>
</dbReference>
<evidence type="ECO:0000313" key="8">
    <source>
        <dbReference type="EMBL" id="GAA5811381.1"/>
    </source>
</evidence>
<organism evidence="8 9">
    <name type="scientific">Mucor flavus</name>
    <dbReference type="NCBI Taxonomy" id="439312"/>
    <lineage>
        <taxon>Eukaryota</taxon>
        <taxon>Fungi</taxon>
        <taxon>Fungi incertae sedis</taxon>
        <taxon>Mucoromycota</taxon>
        <taxon>Mucoromycotina</taxon>
        <taxon>Mucoromycetes</taxon>
        <taxon>Mucorales</taxon>
        <taxon>Mucorineae</taxon>
        <taxon>Mucoraceae</taxon>
        <taxon>Mucor</taxon>
    </lineage>
</organism>
<gene>
    <name evidence="8" type="ORF">MFLAVUS_004816</name>
</gene>
<feature type="compositionally biased region" description="Basic and acidic residues" evidence="6">
    <location>
        <begin position="560"/>
        <end position="590"/>
    </location>
</feature>
<dbReference type="Pfam" id="PF05843">
    <property type="entry name" value="Suf"/>
    <property type="match status" value="2"/>
</dbReference>
<dbReference type="SUPFAM" id="SSF48452">
    <property type="entry name" value="TPR-like"/>
    <property type="match status" value="1"/>
</dbReference>
<comment type="caution">
    <text evidence="8">The sequence shown here is derived from an EMBL/GenBank/DDBJ whole genome shotgun (WGS) entry which is preliminary data.</text>
</comment>
<keyword evidence="5" id="KW-0539">Nucleus</keyword>
<dbReference type="Proteomes" id="UP001473302">
    <property type="component" value="Unassembled WGS sequence"/>
</dbReference>
<dbReference type="InterPro" id="IPR003107">
    <property type="entry name" value="HAT"/>
</dbReference>
<evidence type="ECO:0000256" key="1">
    <source>
        <dbReference type="ARBA" id="ARBA00004123"/>
    </source>
</evidence>
<keyword evidence="3" id="KW-0677">Repeat</keyword>
<evidence type="ECO:0000256" key="3">
    <source>
        <dbReference type="ARBA" id="ARBA00022737"/>
    </source>
</evidence>
<feature type="compositionally biased region" description="Basic and acidic residues" evidence="6">
    <location>
        <begin position="619"/>
        <end position="632"/>
    </location>
</feature>
<evidence type="ECO:0000256" key="2">
    <source>
        <dbReference type="ARBA" id="ARBA00022664"/>
    </source>
</evidence>
<evidence type="ECO:0000256" key="6">
    <source>
        <dbReference type="SAM" id="MobiDB-lite"/>
    </source>
</evidence>
<keyword evidence="4" id="KW-0508">mRNA splicing</keyword>
<dbReference type="PANTHER" id="PTHR17204">
    <property type="entry name" value="PRE-MRNA PROCESSING PROTEIN PRP39-RELATED"/>
    <property type="match status" value="1"/>
</dbReference>
<dbReference type="EMBL" id="BAABUK010000009">
    <property type="protein sequence ID" value="GAA5811381.1"/>
    <property type="molecule type" value="Genomic_DNA"/>
</dbReference>
<reference evidence="8 9" key="1">
    <citation type="submission" date="2024-04" db="EMBL/GenBank/DDBJ databases">
        <title>genome sequences of Mucor flavus KT1a and Helicostylum pulchrum KT1b strains isolated from the surface of a dry-aged beef.</title>
        <authorList>
            <person name="Toyotome T."/>
            <person name="Hosono M."/>
            <person name="Torimaru M."/>
            <person name="Fukuda K."/>
            <person name="Mikami N."/>
        </authorList>
    </citation>
    <scope>NUCLEOTIDE SEQUENCE [LARGE SCALE GENOMIC DNA]</scope>
    <source>
        <strain evidence="8 9">KT1a</strain>
    </source>
</reference>
<accession>A0ABP9YWZ8</accession>
<feature type="compositionally biased region" description="Basic and acidic residues" evidence="6">
    <location>
        <begin position="642"/>
        <end position="684"/>
    </location>
</feature>
<keyword evidence="9" id="KW-1185">Reference proteome</keyword>
<feature type="compositionally biased region" description="Basic and acidic residues" evidence="6">
    <location>
        <begin position="692"/>
        <end position="706"/>
    </location>
</feature>
<keyword evidence="2" id="KW-0507">mRNA processing</keyword>
<evidence type="ECO:0000259" key="7">
    <source>
        <dbReference type="Pfam" id="PF05843"/>
    </source>
</evidence>
<dbReference type="InterPro" id="IPR008847">
    <property type="entry name" value="Suf"/>
</dbReference>